<dbReference type="EMBL" id="JAEINI020000003">
    <property type="protein sequence ID" value="MCB5226471.1"/>
    <property type="molecule type" value="Genomic_DNA"/>
</dbReference>
<sequence length="1223" mass="139335">MKILTLRLKNLNSLKGEWKLDFTQSPFAENGLFAITGPTGAGKTTLLDAICLALYHQTPRLGPISQTSNEIMTRGSAESIAEVEFEVKGIAYRAFWSMRRARGQADGNLQPADVELAEVQSGKVLANQVRPKNEEIERITGLDFARFTKSMLLSQGDFAAFLNANESERAELLEELTGTEIYGLISKRVHDDYTQAKQDLRELQAKLAGFQLLSADELTAIEQEQQQVSTQQVLLNEQLSAWQQHQQWWEQQQQATQQQQLEANRAQQAQQALHDAAADLAKLSQNEPAERLRTPFSLLQKSRDDLQALISELVKTEQQQQLTIADLAKQRSQLEHAEQALEHTKQQNQQQETLLNEQVVPLDHQIDGLAQQQSAQQQRLDSLQQKLQQMQADDRQLQQKLQLLQQQLTTTARYLTEHQTDAEINRYLSSWQQALGQLEKSQVQLNQLATEQQKIERESTALQSSLQAQQHTLQQHDKALQAQQQQHLQRQNEWQHLLQQADEATLQQQLQQLTLRWPRLHQAENCQQQYWQATQEQQQLQATQQQLHTQQQQLTSARAKLLDEYQRHKVQIDDLQQLISQEEQLAYYRQQLVAGEACPLCGASEHPAAAIPLDLPDTQARLQQAQQQAEHTLLAGQQSREALDKCTAELAAQAPRLSKLAELISATQQQWQQHCVALDVTLEINDSQALPQLSQSLQQQLALTNAQLTALRQAEKAVTQAQQSLIEQQQVQAQKAHQLNLLQQQHLNLQQRQGQLAQQQTALQHDQQQQQQQLQSQLSAQGYQGTLQQLPTWLEQKQQDAKRYQQTLQQQQQGQQNLASSTAAQQALQQQISTLSTELQQTEHVAKRQTTQLQVLKAQRHSLFGEQVVSQARHTLQQQLQHAQQLWQQQQQQYRQVEQRHTELSSVLNNLQQRQQQLQQQLNEQSTAWQNSLQLSPFAHEAAFLAALLPEAERSHLQSKKQQLEETWQSANTLLQKANEQLQALLEHEQASAWQKVSATEVAATRQQLSQQQTELLSRLGQLKEQLNQQQQLRERQQSLLVDINTQQQRYDEITQLHTLIGSASGDKFRRFAQGLTLDNLVYLANNQLRQLHGRYLLKRKEQAGLSLTVQDTWQGDSERDTKTLSGGESFLVSLALALALSDLVSHKTSIDSLFLDEGFGTLDAQTLDIALDALDNLNATGKMIGVISHIEAMKERIPTQLRVKKNTGFGFSQLDECYRVTN</sequence>
<dbReference type="Proteomes" id="UP000633814">
    <property type="component" value="Unassembled WGS sequence"/>
</dbReference>
<evidence type="ECO:0000256" key="1">
    <source>
        <dbReference type="SAM" id="Coils"/>
    </source>
</evidence>
<feature type="coiled-coil region" evidence="1">
    <location>
        <begin position="266"/>
        <end position="407"/>
    </location>
</feature>
<dbReference type="SUPFAM" id="SSF52540">
    <property type="entry name" value="P-loop containing nucleoside triphosphate hydrolases"/>
    <property type="match status" value="2"/>
</dbReference>
<dbReference type="PANTHER" id="PTHR32114:SF2">
    <property type="entry name" value="ABC TRANSPORTER ABCH.3"/>
    <property type="match status" value="1"/>
</dbReference>
<dbReference type="InterPro" id="IPR027417">
    <property type="entry name" value="P-loop_NTPase"/>
</dbReference>
<dbReference type="RefSeq" id="WP_226750563.1">
    <property type="nucleotide sequence ID" value="NZ_JAEINI020000003.1"/>
</dbReference>
<feature type="coiled-coil region" evidence="1">
    <location>
        <begin position="186"/>
        <end position="213"/>
    </location>
</feature>
<keyword evidence="3" id="KW-1185">Reference proteome</keyword>
<dbReference type="Pfam" id="PF13558">
    <property type="entry name" value="SbcC_Walker_B"/>
    <property type="match status" value="1"/>
</dbReference>
<reference evidence="2 3" key="1">
    <citation type="submission" date="2021-10" db="EMBL/GenBank/DDBJ databases">
        <title>Alishewanella koreense sp. nov. isolated from seawater of southwestern coast in South Korea and the proposal for the reclassification of Rheinheimera perlucida and Rheinheimera tuosuensis as Arsukibacterium perlucida and Arsukibacterium tuosuensis.</title>
        <authorList>
            <person name="Kim K.H."/>
            <person name="Ruan W."/>
            <person name="Kim K.R."/>
            <person name="Baek J.H."/>
            <person name="Jeon C.O."/>
        </authorList>
    </citation>
    <scope>NUCLEOTIDE SEQUENCE [LARGE SCALE GENOMIC DNA]</scope>
    <source>
        <strain evidence="2 3">16-MA</strain>
    </source>
</reference>
<evidence type="ECO:0000313" key="3">
    <source>
        <dbReference type="Proteomes" id="UP000633814"/>
    </source>
</evidence>
<organism evidence="2 3">
    <name type="scientific">Alishewanella maricola</name>
    <dbReference type="NCBI Taxonomy" id="2795740"/>
    <lineage>
        <taxon>Bacteria</taxon>
        <taxon>Pseudomonadati</taxon>
        <taxon>Pseudomonadota</taxon>
        <taxon>Gammaproteobacteria</taxon>
        <taxon>Alteromonadales</taxon>
        <taxon>Alteromonadaceae</taxon>
        <taxon>Alishewanella</taxon>
    </lineage>
</organism>
<gene>
    <name evidence="2" type="ORF">JAO78_006550</name>
</gene>
<dbReference type="Gene3D" id="3.40.50.300">
    <property type="entry name" value="P-loop containing nucleotide triphosphate hydrolases"/>
    <property type="match status" value="2"/>
</dbReference>
<feature type="coiled-coil region" evidence="1">
    <location>
        <begin position="694"/>
        <end position="731"/>
    </location>
</feature>
<feature type="coiled-coil region" evidence="1">
    <location>
        <begin position="523"/>
        <end position="585"/>
    </location>
</feature>
<feature type="coiled-coil region" evidence="1">
    <location>
        <begin position="438"/>
        <end position="486"/>
    </location>
</feature>
<dbReference type="PANTHER" id="PTHR32114">
    <property type="entry name" value="ABC TRANSPORTER ABCH.3"/>
    <property type="match status" value="1"/>
</dbReference>
<feature type="coiled-coil region" evidence="1">
    <location>
        <begin position="1006"/>
        <end position="1040"/>
    </location>
</feature>
<evidence type="ECO:0000313" key="2">
    <source>
        <dbReference type="EMBL" id="MCB5226471.1"/>
    </source>
</evidence>
<accession>A0ABS8C2B1</accession>
<keyword evidence="1" id="KW-0175">Coiled coil</keyword>
<name>A0ABS8C2B1_9ALTE</name>
<protein>
    <submittedName>
        <fullName evidence="2">AAA family ATPase</fullName>
    </submittedName>
</protein>
<proteinExistence type="predicted"/>
<feature type="coiled-coil region" evidence="1">
    <location>
        <begin position="794"/>
        <end position="928"/>
    </location>
</feature>
<dbReference type="Pfam" id="PF13555">
    <property type="entry name" value="AAA_29"/>
    <property type="match status" value="1"/>
</dbReference>
<comment type="caution">
    <text evidence="2">The sequence shown here is derived from an EMBL/GenBank/DDBJ whole genome shotgun (WGS) entry which is preliminary data.</text>
</comment>